<dbReference type="Gene3D" id="3.40.50.1820">
    <property type="entry name" value="alpha/beta hydrolase"/>
    <property type="match status" value="1"/>
</dbReference>
<feature type="domain" description="AB hydrolase-1" evidence="1">
    <location>
        <begin position="38"/>
        <end position="279"/>
    </location>
</feature>
<comment type="caution">
    <text evidence="2">The sequence shown here is derived from an EMBL/GenBank/DDBJ whole genome shotgun (WGS) entry which is preliminary data.</text>
</comment>
<dbReference type="OrthoDB" id="5902829at2"/>
<dbReference type="GO" id="GO:0016787">
    <property type="term" value="F:hydrolase activity"/>
    <property type="evidence" value="ECO:0007669"/>
    <property type="project" value="UniProtKB-KW"/>
</dbReference>
<dbReference type="SUPFAM" id="SSF53474">
    <property type="entry name" value="alpha/beta-Hydrolases"/>
    <property type="match status" value="1"/>
</dbReference>
<dbReference type="RefSeq" id="WP_006590854.1">
    <property type="nucleotide sequence ID" value="NZ_BAHD01000004.1"/>
</dbReference>
<dbReference type="eggNOG" id="COG2267">
    <property type="taxonomic scope" value="Bacteria"/>
</dbReference>
<sequence>MTSRLIPPGAREEYLETNLGRVRVLRSTANATPGGALPLLLIHGGGSDNAAISWFELFEAFGADREVLALDLPGFGYTQVEPVGGPRDQGDFVAAMAGRLGVARAVVVGVSMGGDVAMQVALRHPNLAAGLVLIAPGGLVPVFRNRQANLVAWTLASLPDRAMDPLARLANRYVEKALTSMVHDVATLPPQVRTEFLAEAARHPEGMGYRRYNQASLAPTRMRNNLLPVVHEIGAPTLFFHGRQDTLVSPSGSVDAARRMPDARLVLVDDCGHWAHLEASDRFRAELSAFLSELGR</sequence>
<keyword evidence="3" id="KW-1185">Reference proteome</keyword>
<dbReference type="InterPro" id="IPR029058">
    <property type="entry name" value="AB_hydrolase_fold"/>
</dbReference>
<gene>
    <name evidence="2" type="ORF">KILIM_004_01130</name>
</gene>
<dbReference type="AlphaFoldDB" id="K6WKM6"/>
<dbReference type="Pfam" id="PF00561">
    <property type="entry name" value="Abhydrolase_1"/>
    <property type="match status" value="1"/>
</dbReference>
<name>K6WKM6_9MICO</name>
<evidence type="ECO:0000259" key="1">
    <source>
        <dbReference type="Pfam" id="PF00561"/>
    </source>
</evidence>
<dbReference type="PANTHER" id="PTHR43798:SF33">
    <property type="entry name" value="HYDROLASE, PUTATIVE (AFU_ORTHOLOGUE AFUA_2G14860)-RELATED"/>
    <property type="match status" value="1"/>
</dbReference>
<dbReference type="PRINTS" id="PR00111">
    <property type="entry name" value="ABHYDROLASE"/>
</dbReference>
<accession>K6WKM6</accession>
<evidence type="ECO:0000313" key="2">
    <source>
        <dbReference type="EMBL" id="GAB94321.1"/>
    </source>
</evidence>
<proteinExistence type="predicted"/>
<organism evidence="2 3">
    <name type="scientific">Kineosphaera limosa NBRC 100340</name>
    <dbReference type="NCBI Taxonomy" id="1184609"/>
    <lineage>
        <taxon>Bacteria</taxon>
        <taxon>Bacillati</taxon>
        <taxon>Actinomycetota</taxon>
        <taxon>Actinomycetes</taxon>
        <taxon>Micrococcales</taxon>
        <taxon>Dermatophilaceae</taxon>
        <taxon>Kineosphaera</taxon>
    </lineage>
</organism>
<dbReference type="InterPro" id="IPR000639">
    <property type="entry name" value="Epox_hydrolase-like"/>
</dbReference>
<dbReference type="PRINTS" id="PR00412">
    <property type="entry name" value="EPOXHYDRLASE"/>
</dbReference>
<dbReference type="EMBL" id="BAHD01000004">
    <property type="protein sequence ID" value="GAB94321.1"/>
    <property type="molecule type" value="Genomic_DNA"/>
</dbReference>
<dbReference type="InterPro" id="IPR050266">
    <property type="entry name" value="AB_hydrolase_sf"/>
</dbReference>
<keyword evidence="2" id="KW-0378">Hydrolase</keyword>
<dbReference type="STRING" id="1184609.KILIM_004_01130"/>
<dbReference type="GO" id="GO:0016020">
    <property type="term" value="C:membrane"/>
    <property type="evidence" value="ECO:0007669"/>
    <property type="project" value="TreeGrafter"/>
</dbReference>
<protein>
    <submittedName>
        <fullName evidence="2">Putative hydrolase</fullName>
    </submittedName>
</protein>
<evidence type="ECO:0000313" key="3">
    <source>
        <dbReference type="Proteomes" id="UP000008366"/>
    </source>
</evidence>
<dbReference type="Proteomes" id="UP000008366">
    <property type="component" value="Unassembled WGS sequence"/>
</dbReference>
<dbReference type="InterPro" id="IPR000073">
    <property type="entry name" value="AB_hydrolase_1"/>
</dbReference>
<dbReference type="PANTHER" id="PTHR43798">
    <property type="entry name" value="MONOACYLGLYCEROL LIPASE"/>
    <property type="match status" value="1"/>
</dbReference>
<reference evidence="2 3" key="1">
    <citation type="submission" date="2012-08" db="EMBL/GenBank/DDBJ databases">
        <title>Whole genome shotgun sequence of Kineosphaera limosa NBRC 100340.</title>
        <authorList>
            <person name="Yoshida I."/>
            <person name="Isaki S."/>
            <person name="Hosoyama A."/>
            <person name="Tsuchikane K."/>
            <person name="Katsumata H."/>
            <person name="Ando Y."/>
            <person name="Ohji S."/>
            <person name="Hamada M."/>
            <person name="Tamura T."/>
            <person name="Yamazoe A."/>
            <person name="Yamazaki S."/>
            <person name="Fujita N."/>
        </authorList>
    </citation>
    <scope>NUCLEOTIDE SEQUENCE [LARGE SCALE GENOMIC DNA]</scope>
    <source>
        <strain evidence="2 3">NBRC 100340</strain>
    </source>
</reference>